<reference evidence="2 3" key="1">
    <citation type="submission" date="2018-04" db="EMBL/GenBank/DDBJ databases">
        <title>Genomic Encyclopedia of Type Strains, Phase IV (KMG-IV): sequencing the most valuable type-strain genomes for metagenomic binning, comparative biology and taxonomic classification.</title>
        <authorList>
            <person name="Goeker M."/>
        </authorList>
    </citation>
    <scope>NUCLEOTIDE SEQUENCE [LARGE SCALE GENOMIC DNA]</scope>
    <source>
        <strain evidence="2 3">DSM 14823</strain>
    </source>
</reference>
<keyword evidence="3" id="KW-1185">Reference proteome</keyword>
<dbReference type="Proteomes" id="UP000245959">
    <property type="component" value="Unassembled WGS sequence"/>
</dbReference>
<feature type="non-terminal residue" evidence="2">
    <location>
        <position position="1"/>
    </location>
</feature>
<sequence>LIATGGIAMVGALLNDNRGLASVDKLTTDRIKKGWISNSGIIKSVVGLFTLGRSDFADISMFRDELSFRLALELERVPSEETLRQRLDLIAKLNSQQTLLDYAMRDLLRKVESFGTVKIGKYKLIPLDIDVAALLNPDCKKEGIARTYHKIDGYAPIFAYLGSEGYMLANELRIGSQHSENGAVEFLRRCLEQVKALKIDLRQIVVRVDSGHDDQKFIKVLAEYGVKFIIKRNLRGEPRERYLELGKQYGAKQPSREGKNVWHYSWGNIPIDKSDELFDAEEESMRGTMTMVVAATERQTHAKTGEVFLFPEIEIDSWWTNIDCTEEECIAGYHDHGTSEQFHSELKTDMNIEKLPSGKFATNALILNIAALAFNCLRIMGQRFLNKPQLLHREYKVARRRLRSVMQDLIYIACKVVKHAGYIWLSFGRGNPHYRIFKDLYARC</sequence>
<dbReference type="AlphaFoldDB" id="A0A2U1A6J6"/>
<evidence type="ECO:0000313" key="3">
    <source>
        <dbReference type="Proteomes" id="UP000245959"/>
    </source>
</evidence>
<dbReference type="InterPro" id="IPR047960">
    <property type="entry name" value="Transpos_IS1380"/>
</dbReference>
<accession>A0A2U1A6J6</accession>
<dbReference type="RefSeq" id="WP_116886141.1">
    <property type="nucleotide sequence ID" value="NZ_QEKH01000079.1"/>
</dbReference>
<proteinExistence type="predicted"/>
<organism evidence="2 3">
    <name type="scientific">Victivallis vadensis</name>
    <dbReference type="NCBI Taxonomy" id="172901"/>
    <lineage>
        <taxon>Bacteria</taxon>
        <taxon>Pseudomonadati</taxon>
        <taxon>Lentisphaerota</taxon>
        <taxon>Lentisphaeria</taxon>
        <taxon>Victivallales</taxon>
        <taxon>Victivallaceae</taxon>
        <taxon>Victivallis</taxon>
    </lineage>
</organism>
<protein>
    <submittedName>
        <fullName evidence="2">IS4 family transposase</fullName>
    </submittedName>
</protein>
<evidence type="ECO:0000313" key="2">
    <source>
        <dbReference type="EMBL" id="PVY27447.1"/>
    </source>
</evidence>
<comment type="caution">
    <text evidence="2">The sequence shown here is derived from an EMBL/GenBank/DDBJ whole genome shotgun (WGS) entry which is preliminary data.</text>
</comment>
<evidence type="ECO:0000259" key="1">
    <source>
        <dbReference type="Pfam" id="PF13701"/>
    </source>
</evidence>
<feature type="domain" description="Transposase DDE" evidence="1">
    <location>
        <begin position="37"/>
        <end position="443"/>
    </location>
</feature>
<dbReference type="GeneID" id="78297407"/>
<dbReference type="NCBIfam" id="NF033539">
    <property type="entry name" value="transpos_IS1380"/>
    <property type="match status" value="1"/>
</dbReference>
<gene>
    <name evidence="2" type="ORF">C8D82_1791</name>
</gene>
<dbReference type="InterPro" id="IPR025668">
    <property type="entry name" value="Tnp_DDE_dom"/>
</dbReference>
<name>A0A2U1A6J6_9BACT</name>
<dbReference type="EMBL" id="QEKH01000079">
    <property type="protein sequence ID" value="PVY27447.1"/>
    <property type="molecule type" value="Genomic_DNA"/>
</dbReference>
<dbReference type="Pfam" id="PF13701">
    <property type="entry name" value="DDE_Tnp_1_4"/>
    <property type="match status" value="1"/>
</dbReference>